<dbReference type="GO" id="GO:0019373">
    <property type="term" value="P:epoxygenase P450 pathway"/>
    <property type="evidence" value="ECO:0007669"/>
    <property type="project" value="TreeGrafter"/>
</dbReference>
<keyword evidence="7" id="KW-0256">Endoplasmic reticulum</keyword>
<evidence type="ECO:0000256" key="10">
    <source>
        <dbReference type="ARBA" id="ARBA00023004"/>
    </source>
</evidence>
<keyword evidence="6" id="KW-0479">Metal-binding</keyword>
<evidence type="ECO:0000256" key="9">
    <source>
        <dbReference type="ARBA" id="ARBA00023002"/>
    </source>
</evidence>
<dbReference type="PRINTS" id="PR00463">
    <property type="entry name" value="EP450I"/>
</dbReference>
<comment type="similarity">
    <text evidence="4">Belongs to the cytochrome P450 family.</text>
</comment>
<organism evidence="13 14">
    <name type="scientific">Eleutherodactylus coqui</name>
    <name type="common">Puerto Rican coqui</name>
    <dbReference type="NCBI Taxonomy" id="57060"/>
    <lineage>
        <taxon>Eukaryota</taxon>
        <taxon>Metazoa</taxon>
        <taxon>Chordata</taxon>
        <taxon>Craniata</taxon>
        <taxon>Vertebrata</taxon>
        <taxon>Euteleostomi</taxon>
        <taxon>Amphibia</taxon>
        <taxon>Batrachia</taxon>
        <taxon>Anura</taxon>
        <taxon>Neobatrachia</taxon>
        <taxon>Hyloidea</taxon>
        <taxon>Eleutherodactylidae</taxon>
        <taxon>Eleutherodactylinae</taxon>
        <taxon>Eleutherodactylus</taxon>
        <taxon>Eleutherodactylus</taxon>
    </lineage>
</organism>
<dbReference type="PANTHER" id="PTHR24300">
    <property type="entry name" value="CYTOCHROME P450 508A4-RELATED"/>
    <property type="match status" value="1"/>
</dbReference>
<dbReference type="InterPro" id="IPR036396">
    <property type="entry name" value="Cyt_P450_sf"/>
</dbReference>
<dbReference type="GO" id="GO:0005789">
    <property type="term" value="C:endoplasmic reticulum membrane"/>
    <property type="evidence" value="ECO:0007669"/>
    <property type="project" value="UniProtKB-SubCell"/>
</dbReference>
<dbReference type="Proteomes" id="UP000770717">
    <property type="component" value="Unassembled WGS sequence"/>
</dbReference>
<dbReference type="SUPFAM" id="SSF48264">
    <property type="entry name" value="Cytochrome P450"/>
    <property type="match status" value="1"/>
</dbReference>
<dbReference type="InterPro" id="IPR001128">
    <property type="entry name" value="Cyt_P450"/>
</dbReference>
<name>A0A8J6EA24_ELECQ</name>
<dbReference type="OrthoDB" id="9895532at2759"/>
<evidence type="ECO:0000256" key="2">
    <source>
        <dbReference type="ARBA" id="ARBA00004174"/>
    </source>
</evidence>
<dbReference type="EMBL" id="WNTK01002578">
    <property type="protein sequence ID" value="KAG9465897.1"/>
    <property type="molecule type" value="Genomic_DNA"/>
</dbReference>
<dbReference type="Gene3D" id="1.10.630.10">
    <property type="entry name" value="Cytochrome P450"/>
    <property type="match status" value="1"/>
</dbReference>
<dbReference type="GO" id="GO:0005506">
    <property type="term" value="F:iron ion binding"/>
    <property type="evidence" value="ECO:0007669"/>
    <property type="project" value="InterPro"/>
</dbReference>
<gene>
    <name evidence="13" type="ORF">GDO78_017569</name>
</gene>
<evidence type="ECO:0000256" key="8">
    <source>
        <dbReference type="ARBA" id="ARBA00022848"/>
    </source>
</evidence>
<dbReference type="FunFam" id="1.10.630.10:FF:000238">
    <property type="entry name" value="Cytochrome P450 2A6"/>
    <property type="match status" value="1"/>
</dbReference>
<dbReference type="GO" id="GO:0016712">
    <property type="term" value="F:oxidoreductase activity, acting on paired donors, with incorporation or reduction of molecular oxygen, reduced flavin or flavoprotein as one donor, and incorporation of one atom of oxygen"/>
    <property type="evidence" value="ECO:0007669"/>
    <property type="project" value="TreeGrafter"/>
</dbReference>
<evidence type="ECO:0000256" key="12">
    <source>
        <dbReference type="ARBA" id="ARBA00023136"/>
    </source>
</evidence>
<dbReference type="GO" id="GO:0008392">
    <property type="term" value="F:arachidonate epoxygenase activity"/>
    <property type="evidence" value="ECO:0007669"/>
    <property type="project" value="TreeGrafter"/>
</dbReference>
<protein>
    <submittedName>
        <fullName evidence="13">Uncharacterized protein</fullName>
    </submittedName>
</protein>
<evidence type="ECO:0000256" key="5">
    <source>
        <dbReference type="ARBA" id="ARBA00022617"/>
    </source>
</evidence>
<evidence type="ECO:0000256" key="11">
    <source>
        <dbReference type="ARBA" id="ARBA00023033"/>
    </source>
</evidence>
<evidence type="ECO:0000313" key="14">
    <source>
        <dbReference type="Proteomes" id="UP000770717"/>
    </source>
</evidence>
<dbReference type="InterPro" id="IPR002401">
    <property type="entry name" value="Cyt_P450_E_grp-I"/>
</dbReference>
<keyword evidence="10" id="KW-0408">Iron</keyword>
<comment type="cofactor">
    <cofactor evidence="1">
        <name>heme</name>
        <dbReference type="ChEBI" id="CHEBI:30413"/>
    </cofactor>
</comment>
<evidence type="ECO:0000256" key="1">
    <source>
        <dbReference type="ARBA" id="ARBA00001971"/>
    </source>
</evidence>
<keyword evidence="9" id="KW-0560">Oxidoreductase</keyword>
<accession>A0A8J6EA24</accession>
<evidence type="ECO:0000256" key="6">
    <source>
        <dbReference type="ARBA" id="ARBA00022723"/>
    </source>
</evidence>
<keyword evidence="5" id="KW-0349">Heme</keyword>
<evidence type="ECO:0000313" key="13">
    <source>
        <dbReference type="EMBL" id="KAG9465897.1"/>
    </source>
</evidence>
<proteinExistence type="inferred from homology"/>
<keyword evidence="14" id="KW-1185">Reference proteome</keyword>
<comment type="caution">
    <text evidence="13">The sequence shown here is derived from an EMBL/GenBank/DDBJ whole genome shotgun (WGS) entry which is preliminary data.</text>
</comment>
<evidence type="ECO:0000256" key="4">
    <source>
        <dbReference type="ARBA" id="ARBA00010617"/>
    </source>
</evidence>
<dbReference type="GO" id="GO:0020037">
    <property type="term" value="F:heme binding"/>
    <property type="evidence" value="ECO:0007669"/>
    <property type="project" value="InterPro"/>
</dbReference>
<dbReference type="AlphaFoldDB" id="A0A8J6EA24"/>
<sequence>MDFYTLATVLLVILITSILAKYRMMLMQRSELPPGPTPLPIIGTLHKMNLSDMVKSFQNLSKTYGDIFTVYEGSQPVIVLCSYKAIKETFIDKSDEFSGRGDYPTFMDFTKGEDFAFSNGEKWKELRRFSMQMLGNFGVGKRSFEERIREEVRHLTDLLRKANGSPIDPNYPILRSVSNVICSVVIGNRFEYEDENFQNVVKCIQDNFRLMSTRWGVLYNIYPNFMKYLPGPHRKIMENFASMADFIRKKLVNNMKTLDSNNPRDFIDCFLIKMEKEGKNEATFFNPDTLVMCSLVLFFGGTESVSATLRYTLLLLMKYPNVAEKVYSEIDNVIGQRPAQFEDRFNMPYTEALIYEVQRYADVVPLALPHELIMDTQIRDYKFKKGTVFTPVLTAAHYDNIQFKNPENFDPNNFLAENGKLLKKEALMPFSV</sequence>
<keyword evidence="8" id="KW-0492">Microsome</keyword>
<comment type="subcellular location">
    <subcellularLocation>
        <location evidence="3">Endoplasmic reticulum membrane</location>
        <topology evidence="3">Peripheral membrane protein</topology>
    </subcellularLocation>
    <subcellularLocation>
        <location evidence="2">Microsome membrane</location>
        <topology evidence="2">Peripheral membrane protein</topology>
    </subcellularLocation>
</comment>
<keyword evidence="11" id="KW-0503">Monooxygenase</keyword>
<evidence type="ECO:0000256" key="7">
    <source>
        <dbReference type="ARBA" id="ARBA00022824"/>
    </source>
</evidence>
<dbReference type="Pfam" id="PF00067">
    <property type="entry name" value="p450"/>
    <property type="match status" value="1"/>
</dbReference>
<evidence type="ECO:0000256" key="3">
    <source>
        <dbReference type="ARBA" id="ARBA00004406"/>
    </source>
</evidence>
<dbReference type="PANTHER" id="PTHR24300:SF84">
    <property type="entry name" value="CYTOCHROME P450, FAMILY 2, SUBFAMILY T, POLYPEPTIDE 4"/>
    <property type="match status" value="1"/>
</dbReference>
<reference evidence="13" key="1">
    <citation type="thesis" date="2020" institute="ProQuest LLC" country="789 East Eisenhower Parkway, Ann Arbor, MI, USA">
        <title>Comparative Genomics and Chromosome Evolution.</title>
        <authorList>
            <person name="Mudd A.B."/>
        </authorList>
    </citation>
    <scope>NUCLEOTIDE SEQUENCE</scope>
    <source>
        <strain evidence="13">HN-11 Male</strain>
        <tissue evidence="13">Kidney and liver</tissue>
    </source>
</reference>
<dbReference type="GO" id="GO:0006805">
    <property type="term" value="P:xenobiotic metabolic process"/>
    <property type="evidence" value="ECO:0007669"/>
    <property type="project" value="TreeGrafter"/>
</dbReference>
<feature type="non-terminal residue" evidence="13">
    <location>
        <position position="1"/>
    </location>
</feature>
<keyword evidence="12" id="KW-0472">Membrane</keyword>
<dbReference type="InterPro" id="IPR050182">
    <property type="entry name" value="Cytochrome_P450_fam2"/>
</dbReference>